<gene>
    <name evidence="1" type="ORF">DWW02_22730</name>
</gene>
<organism evidence="1 2">
    <name type="scientific">Enterocloster bolteae</name>
    <dbReference type="NCBI Taxonomy" id="208479"/>
    <lineage>
        <taxon>Bacteria</taxon>
        <taxon>Bacillati</taxon>
        <taxon>Bacillota</taxon>
        <taxon>Clostridia</taxon>
        <taxon>Lachnospirales</taxon>
        <taxon>Lachnospiraceae</taxon>
        <taxon>Enterocloster</taxon>
    </lineage>
</organism>
<reference evidence="1 2" key="1">
    <citation type="submission" date="2018-08" db="EMBL/GenBank/DDBJ databases">
        <title>A genome reference for cultivated species of the human gut microbiota.</title>
        <authorList>
            <person name="Zou Y."/>
            <person name="Xue W."/>
            <person name="Luo G."/>
        </authorList>
    </citation>
    <scope>NUCLEOTIDE SEQUENCE [LARGE SCALE GENOMIC DNA]</scope>
    <source>
        <strain evidence="1 2">AF14-18</strain>
    </source>
</reference>
<protein>
    <submittedName>
        <fullName evidence="1">Uncharacterized protein</fullName>
    </submittedName>
</protein>
<dbReference type="AlphaFoldDB" id="A0A412YYP8"/>
<dbReference type="RefSeq" id="WP_002570003.1">
    <property type="nucleotide sequence ID" value="NZ_BAABZS010000001.1"/>
</dbReference>
<evidence type="ECO:0000313" key="1">
    <source>
        <dbReference type="EMBL" id="RGV72824.1"/>
    </source>
</evidence>
<proteinExistence type="predicted"/>
<comment type="caution">
    <text evidence="1">The sequence shown here is derived from an EMBL/GenBank/DDBJ whole genome shotgun (WGS) entry which is preliminary data.</text>
</comment>
<dbReference type="GeneID" id="23116765"/>
<dbReference type="KEGG" id="cbol:CGC65_07565"/>
<evidence type="ECO:0000313" key="2">
    <source>
        <dbReference type="Proteomes" id="UP000284543"/>
    </source>
</evidence>
<accession>A0A412YYP8</accession>
<dbReference type="Proteomes" id="UP000284543">
    <property type="component" value="Unassembled WGS sequence"/>
</dbReference>
<dbReference type="EMBL" id="QRZM01000012">
    <property type="protein sequence ID" value="RGV72824.1"/>
    <property type="molecule type" value="Genomic_DNA"/>
</dbReference>
<name>A0A412YYP8_9FIRM</name>
<sequence length="94" mass="11225">MKQKTGKTKDEILAFRVEILDSQWQENKTPEERIIQQKVNERLDGWLKQISGEQRDGIEDCIDDMLEENWECQLYLYEEGVKDGIRLMKMIYGL</sequence>